<reference evidence="3" key="1">
    <citation type="submission" date="2020-05" db="EMBL/GenBank/DDBJ databases">
        <title>Phylogenomic resolution of chytrid fungi.</title>
        <authorList>
            <person name="Stajich J.E."/>
            <person name="Amses K."/>
            <person name="Simmons R."/>
            <person name="Seto K."/>
            <person name="Myers J."/>
            <person name="Bonds A."/>
            <person name="Quandt C.A."/>
            <person name="Barry K."/>
            <person name="Liu P."/>
            <person name="Grigoriev I."/>
            <person name="Longcore J.E."/>
            <person name="James T.Y."/>
        </authorList>
    </citation>
    <scope>NUCLEOTIDE SEQUENCE</scope>
    <source>
        <strain evidence="3">JEL0513</strain>
    </source>
</reference>
<name>A0AAD5SR64_9FUNG</name>
<dbReference type="GO" id="GO:0005576">
    <property type="term" value="C:extracellular region"/>
    <property type="evidence" value="ECO:0007669"/>
    <property type="project" value="InterPro"/>
</dbReference>
<feature type="domain" description="CBM1" evidence="2">
    <location>
        <begin position="207"/>
        <end position="242"/>
    </location>
</feature>
<keyword evidence="1" id="KW-0732">Signal</keyword>
<proteinExistence type="predicted"/>
<organism evidence="3 4">
    <name type="scientific">Physocladia obscura</name>
    <dbReference type="NCBI Taxonomy" id="109957"/>
    <lineage>
        <taxon>Eukaryota</taxon>
        <taxon>Fungi</taxon>
        <taxon>Fungi incertae sedis</taxon>
        <taxon>Chytridiomycota</taxon>
        <taxon>Chytridiomycota incertae sedis</taxon>
        <taxon>Chytridiomycetes</taxon>
        <taxon>Chytridiales</taxon>
        <taxon>Chytriomycetaceae</taxon>
        <taxon>Physocladia</taxon>
    </lineage>
</organism>
<dbReference type="PROSITE" id="PS00562">
    <property type="entry name" value="CBM1_1"/>
    <property type="match status" value="1"/>
</dbReference>
<dbReference type="AlphaFoldDB" id="A0AAD5SR64"/>
<gene>
    <name evidence="3" type="ORF">HK100_005891</name>
</gene>
<evidence type="ECO:0000313" key="4">
    <source>
        <dbReference type="Proteomes" id="UP001211907"/>
    </source>
</evidence>
<dbReference type="InterPro" id="IPR000254">
    <property type="entry name" value="CBD"/>
</dbReference>
<evidence type="ECO:0000313" key="3">
    <source>
        <dbReference type="EMBL" id="KAJ3095196.1"/>
    </source>
</evidence>
<dbReference type="Pfam" id="PF00734">
    <property type="entry name" value="CBM_1"/>
    <property type="match status" value="1"/>
</dbReference>
<dbReference type="EMBL" id="JADGJH010002737">
    <property type="protein sequence ID" value="KAJ3095196.1"/>
    <property type="molecule type" value="Genomic_DNA"/>
</dbReference>
<dbReference type="Gene3D" id="3.20.20.80">
    <property type="entry name" value="Glycosidases"/>
    <property type="match status" value="1"/>
</dbReference>
<dbReference type="GO" id="GO:0030248">
    <property type="term" value="F:cellulose binding"/>
    <property type="evidence" value="ECO:0007669"/>
    <property type="project" value="InterPro"/>
</dbReference>
<dbReference type="InterPro" id="IPR035971">
    <property type="entry name" value="CBD_sf"/>
</dbReference>
<dbReference type="PROSITE" id="PS51164">
    <property type="entry name" value="CBM1_2"/>
    <property type="match status" value="1"/>
</dbReference>
<dbReference type="SMART" id="SM00236">
    <property type="entry name" value="fCBD"/>
    <property type="match status" value="1"/>
</dbReference>
<evidence type="ECO:0000256" key="1">
    <source>
        <dbReference type="ARBA" id="ARBA00022729"/>
    </source>
</evidence>
<comment type="caution">
    <text evidence="3">The sequence shown here is derived from an EMBL/GenBank/DDBJ whole genome shotgun (WGS) entry which is preliminary data.</text>
</comment>
<dbReference type="GO" id="GO:0005975">
    <property type="term" value="P:carbohydrate metabolic process"/>
    <property type="evidence" value="ECO:0007669"/>
    <property type="project" value="InterPro"/>
</dbReference>
<evidence type="ECO:0000259" key="2">
    <source>
        <dbReference type="PROSITE" id="PS51164"/>
    </source>
</evidence>
<protein>
    <recommendedName>
        <fullName evidence="2">CBM1 domain-containing protein</fullName>
    </recommendedName>
</protein>
<keyword evidence="4" id="KW-1185">Reference proteome</keyword>
<dbReference type="SUPFAM" id="SSF57180">
    <property type="entry name" value="Cellulose-binding domain"/>
    <property type="match status" value="1"/>
</dbReference>
<accession>A0AAD5SR64</accession>
<sequence>MRVKTDCMLFSALLMVEKTVTTVFRTRKPSGPFMLPATLLRHTYSVLGYGGNAAAILGDIQAVNTQIFGNADAKWTNEAVAFHGYGGVANTNTVISGLLGYGYPAIMTEFGTVNNAIDTTFVSTLETLGVSWLDFQGIKTSDVSTYVLTSSLYQTVITSAGLCWPSDFGTFPCNESAGSVPTTTTTTVAKTTTTTAKASTTTAGSSSCAVKYGQCGGSGWTGATCCVASTCTYSNPYYSQCL</sequence>
<dbReference type="Proteomes" id="UP001211907">
    <property type="component" value="Unassembled WGS sequence"/>
</dbReference>